<feature type="non-terminal residue" evidence="2">
    <location>
        <position position="1"/>
    </location>
</feature>
<evidence type="ECO:0000313" key="3">
    <source>
        <dbReference type="Proteomes" id="UP000749559"/>
    </source>
</evidence>
<evidence type="ECO:0000259" key="1">
    <source>
        <dbReference type="Pfam" id="PF07717"/>
    </source>
</evidence>
<dbReference type="AlphaFoldDB" id="A0A8S4Q8L4"/>
<keyword evidence="3" id="KW-1185">Reference proteome</keyword>
<comment type="caution">
    <text evidence="2">The sequence shown here is derived from an EMBL/GenBank/DDBJ whole genome shotgun (WGS) entry which is preliminary data.</text>
</comment>
<dbReference type="Pfam" id="PF07717">
    <property type="entry name" value="OB_NTP_bind"/>
    <property type="match status" value="1"/>
</dbReference>
<reference evidence="2" key="1">
    <citation type="submission" date="2022-03" db="EMBL/GenBank/DDBJ databases">
        <authorList>
            <person name="Martin C."/>
        </authorList>
    </citation>
    <scope>NUCLEOTIDE SEQUENCE</scope>
</reference>
<proteinExistence type="predicted"/>
<gene>
    <name evidence="2" type="ORF">OFUS_LOCUS26154</name>
</gene>
<dbReference type="InterPro" id="IPR011709">
    <property type="entry name" value="DEAD-box_helicase_OB_fold"/>
</dbReference>
<feature type="domain" description="DEAD-box helicase OB fold" evidence="1">
    <location>
        <begin position="39"/>
        <end position="113"/>
    </location>
</feature>
<dbReference type="Proteomes" id="UP000749559">
    <property type="component" value="Unassembled WGS sequence"/>
</dbReference>
<dbReference type="OrthoDB" id="10025033at2759"/>
<evidence type="ECO:0000313" key="2">
    <source>
        <dbReference type="EMBL" id="CAH1802481.1"/>
    </source>
</evidence>
<accession>A0A8S4Q8L4</accession>
<organism evidence="2 3">
    <name type="scientific">Owenia fusiformis</name>
    <name type="common">Polychaete worm</name>
    <dbReference type="NCBI Taxonomy" id="6347"/>
    <lineage>
        <taxon>Eukaryota</taxon>
        <taxon>Metazoa</taxon>
        <taxon>Spiralia</taxon>
        <taxon>Lophotrochozoa</taxon>
        <taxon>Annelida</taxon>
        <taxon>Polychaeta</taxon>
        <taxon>Sedentaria</taxon>
        <taxon>Canalipalpata</taxon>
        <taxon>Sabellida</taxon>
        <taxon>Oweniida</taxon>
        <taxon>Oweniidae</taxon>
        <taxon>Owenia</taxon>
    </lineage>
</organism>
<sequence length="116" mass="13324">EIRKLRSQLTNAVNSVLLAVNVIMDPKMAPPSELQAKLLRQIILTGLSDHIARKLPEPNTGTNEEKKKLKMAYQSIHLEEPVYIHPNSVLYKQNHEYVVFQDITETLKLYMRGEIS</sequence>
<dbReference type="EMBL" id="CAIIXF020000012">
    <property type="protein sequence ID" value="CAH1802481.1"/>
    <property type="molecule type" value="Genomic_DNA"/>
</dbReference>
<name>A0A8S4Q8L4_OWEFU</name>
<protein>
    <recommendedName>
        <fullName evidence="1">DEAD-box helicase OB fold domain-containing protein</fullName>
    </recommendedName>
</protein>